<organism evidence="2 3">
    <name type="scientific">Vespula maculifrons</name>
    <name type="common">Eastern yellow jacket</name>
    <name type="synonym">Wasp</name>
    <dbReference type="NCBI Taxonomy" id="7453"/>
    <lineage>
        <taxon>Eukaryota</taxon>
        <taxon>Metazoa</taxon>
        <taxon>Ecdysozoa</taxon>
        <taxon>Arthropoda</taxon>
        <taxon>Hexapoda</taxon>
        <taxon>Insecta</taxon>
        <taxon>Pterygota</taxon>
        <taxon>Neoptera</taxon>
        <taxon>Endopterygota</taxon>
        <taxon>Hymenoptera</taxon>
        <taxon>Apocrita</taxon>
        <taxon>Aculeata</taxon>
        <taxon>Vespoidea</taxon>
        <taxon>Vespidae</taxon>
        <taxon>Vespinae</taxon>
        <taxon>Vespula</taxon>
    </lineage>
</organism>
<dbReference type="AlphaFoldDB" id="A0ABD2BQM3"/>
<reference evidence="2 3" key="1">
    <citation type="journal article" date="2024" name="Ann. Entomol. Soc. Am.">
        <title>Genomic analyses of the southern and eastern yellowjacket wasps (Hymenoptera: Vespidae) reveal evolutionary signatures of social life.</title>
        <authorList>
            <person name="Catto M.A."/>
            <person name="Caine P.B."/>
            <person name="Orr S.E."/>
            <person name="Hunt B.G."/>
            <person name="Goodisman M.A.D."/>
        </authorList>
    </citation>
    <scope>NUCLEOTIDE SEQUENCE [LARGE SCALE GENOMIC DNA]</scope>
    <source>
        <strain evidence="2">232</strain>
        <tissue evidence="2">Head and thorax</tissue>
    </source>
</reference>
<keyword evidence="3" id="KW-1185">Reference proteome</keyword>
<comment type="caution">
    <text evidence="2">The sequence shown here is derived from an EMBL/GenBank/DDBJ whole genome shotgun (WGS) entry which is preliminary data.</text>
</comment>
<keyword evidence="1" id="KW-0732">Signal</keyword>
<evidence type="ECO:0000256" key="1">
    <source>
        <dbReference type="SAM" id="SignalP"/>
    </source>
</evidence>
<dbReference type="EMBL" id="JAYRBN010000067">
    <property type="protein sequence ID" value="KAL2735077.1"/>
    <property type="molecule type" value="Genomic_DNA"/>
</dbReference>
<gene>
    <name evidence="2" type="ORF">V1477_013333</name>
</gene>
<sequence length="82" mass="9417">MDMRFFTIISMIFMCIIIDTITAQVTEKTDNESMKIMKSYQGYQWPGGHLLQTPEIITVPIIPCSSGQQHDSHELIGISWRI</sequence>
<protein>
    <submittedName>
        <fullName evidence="2">Uncharacterized protein</fullName>
    </submittedName>
</protein>
<feature type="chain" id="PRO_5044779446" evidence="1">
    <location>
        <begin position="24"/>
        <end position="82"/>
    </location>
</feature>
<name>A0ABD2BQM3_VESMC</name>
<dbReference type="Proteomes" id="UP001607303">
    <property type="component" value="Unassembled WGS sequence"/>
</dbReference>
<accession>A0ABD2BQM3</accession>
<evidence type="ECO:0000313" key="2">
    <source>
        <dbReference type="EMBL" id="KAL2735077.1"/>
    </source>
</evidence>
<feature type="signal peptide" evidence="1">
    <location>
        <begin position="1"/>
        <end position="23"/>
    </location>
</feature>
<evidence type="ECO:0000313" key="3">
    <source>
        <dbReference type="Proteomes" id="UP001607303"/>
    </source>
</evidence>
<proteinExistence type="predicted"/>